<proteinExistence type="predicted"/>
<reference evidence="1 2" key="1">
    <citation type="submission" date="2018-04" db="EMBL/GenBank/DDBJ databases">
        <authorList>
            <person name="Go L.Y."/>
            <person name="Mitchell J.A."/>
        </authorList>
    </citation>
    <scope>NUCLEOTIDE SEQUENCE [LARGE SCALE GENOMIC DNA]</scope>
</reference>
<accession>A0A2Z4QEZ8</accession>
<protein>
    <submittedName>
        <fullName evidence="1">Uncharacterized protein</fullName>
    </submittedName>
</protein>
<name>A0A2Z4QEZ8_9CAUD</name>
<evidence type="ECO:0000313" key="2">
    <source>
        <dbReference type="Proteomes" id="UP000251795"/>
    </source>
</evidence>
<evidence type="ECO:0000313" key="1">
    <source>
        <dbReference type="EMBL" id="AWY08494.1"/>
    </source>
</evidence>
<sequence length="217" mass="24166">MSDKASTKVQPITLTAYNEKYGNDVTAPMYVANRTEPRGNVMFSAQDDMGQPVPVLVPATFIPIDLTQQATKESLLKSTHLRRALNRNQLVIIDTESAEHYLRTSAMAKSEMKNLNRMGSAIAADLEEHTGNLAQIDLGGNSRRHVQFEGGTQYSENQFVNAFIVRAAEDSEESDDNLQREFLSRGINLPVSELQILRQHVKRPVIVDLIVQALDDA</sequence>
<dbReference type="EMBL" id="MH248138">
    <property type="protein sequence ID" value="AWY08494.1"/>
    <property type="molecule type" value="Genomic_DNA"/>
</dbReference>
<keyword evidence="2" id="KW-1185">Reference proteome</keyword>
<gene>
    <name evidence="1" type="ORF">Alexandra_231</name>
</gene>
<organism evidence="1 2">
    <name type="scientific">Erwinia phage vB_EamM_Alexandra</name>
    <dbReference type="NCBI Taxonomy" id="2201424"/>
    <lineage>
        <taxon>Viruses</taxon>
        <taxon>Duplodnaviria</taxon>
        <taxon>Heunggongvirae</taxon>
        <taxon>Uroviricota</taxon>
        <taxon>Caudoviricetes</taxon>
        <taxon>Alexandravirus</taxon>
        <taxon>Alexandravirus alexandra</taxon>
    </lineage>
</organism>
<dbReference type="Proteomes" id="UP000251795">
    <property type="component" value="Segment"/>
</dbReference>